<evidence type="ECO:0000256" key="1">
    <source>
        <dbReference type="SAM" id="MobiDB-lite"/>
    </source>
</evidence>
<feature type="compositionally biased region" description="Low complexity" evidence="1">
    <location>
        <begin position="58"/>
        <end position="71"/>
    </location>
</feature>
<dbReference type="Proteomes" id="UP000287651">
    <property type="component" value="Unassembled WGS sequence"/>
</dbReference>
<comment type="caution">
    <text evidence="2">The sequence shown here is derived from an EMBL/GenBank/DDBJ whole genome shotgun (WGS) entry which is preliminary data.</text>
</comment>
<dbReference type="EMBL" id="AMZH03028902">
    <property type="protein sequence ID" value="RRT33478.1"/>
    <property type="molecule type" value="Genomic_DNA"/>
</dbReference>
<proteinExistence type="predicted"/>
<accession>A0A426X1X9</accession>
<evidence type="ECO:0000313" key="3">
    <source>
        <dbReference type="Proteomes" id="UP000287651"/>
    </source>
</evidence>
<sequence length="81" mass="8713">MRLGTCHECIESLTRVSGVCQDSARESVRRRPRLVGRLSGVAEKLNGSIGLRIRRCEGSSLGDSSKGSSLGTRWEIAGGRP</sequence>
<feature type="region of interest" description="Disordered" evidence="1">
    <location>
        <begin position="58"/>
        <end position="81"/>
    </location>
</feature>
<gene>
    <name evidence="2" type="ORF">B296_00057618</name>
</gene>
<name>A0A426X1X9_ENSVE</name>
<organism evidence="2 3">
    <name type="scientific">Ensete ventricosum</name>
    <name type="common">Abyssinian banana</name>
    <name type="synonym">Musa ensete</name>
    <dbReference type="NCBI Taxonomy" id="4639"/>
    <lineage>
        <taxon>Eukaryota</taxon>
        <taxon>Viridiplantae</taxon>
        <taxon>Streptophyta</taxon>
        <taxon>Embryophyta</taxon>
        <taxon>Tracheophyta</taxon>
        <taxon>Spermatophyta</taxon>
        <taxon>Magnoliopsida</taxon>
        <taxon>Liliopsida</taxon>
        <taxon>Zingiberales</taxon>
        <taxon>Musaceae</taxon>
        <taxon>Ensete</taxon>
    </lineage>
</organism>
<dbReference type="AlphaFoldDB" id="A0A426X1X9"/>
<evidence type="ECO:0000313" key="2">
    <source>
        <dbReference type="EMBL" id="RRT33478.1"/>
    </source>
</evidence>
<protein>
    <submittedName>
        <fullName evidence="2">Uncharacterized protein</fullName>
    </submittedName>
</protein>
<reference evidence="2 3" key="1">
    <citation type="journal article" date="2014" name="Agronomy (Basel)">
        <title>A Draft Genome Sequence for Ensete ventricosum, the Drought-Tolerant Tree Against Hunger.</title>
        <authorList>
            <person name="Harrison J."/>
            <person name="Moore K.A."/>
            <person name="Paszkiewicz K."/>
            <person name="Jones T."/>
            <person name="Grant M."/>
            <person name="Ambacheew D."/>
            <person name="Muzemil S."/>
            <person name="Studholme D.J."/>
        </authorList>
    </citation>
    <scope>NUCLEOTIDE SEQUENCE [LARGE SCALE GENOMIC DNA]</scope>
</reference>